<feature type="signal peptide" evidence="1">
    <location>
        <begin position="1"/>
        <end position="47"/>
    </location>
</feature>
<dbReference type="Gene3D" id="2.160.20.10">
    <property type="entry name" value="Single-stranded right-handed beta-helix, Pectin lyase-like"/>
    <property type="match status" value="1"/>
</dbReference>
<organism evidence="2 3">
    <name type="scientific">Micromonospora harpali</name>
    <dbReference type="NCBI Taxonomy" id="1490225"/>
    <lineage>
        <taxon>Bacteria</taxon>
        <taxon>Bacillati</taxon>
        <taxon>Actinomycetota</taxon>
        <taxon>Actinomycetes</taxon>
        <taxon>Micromonosporales</taxon>
        <taxon>Micromonosporaceae</taxon>
        <taxon>Micromonospora</taxon>
    </lineage>
</organism>
<evidence type="ECO:0008006" key="4">
    <source>
        <dbReference type="Google" id="ProtNLM"/>
    </source>
</evidence>
<evidence type="ECO:0000256" key="1">
    <source>
        <dbReference type="SAM" id="SignalP"/>
    </source>
</evidence>
<keyword evidence="3" id="KW-1185">Reference proteome</keyword>
<evidence type="ECO:0000313" key="2">
    <source>
        <dbReference type="EMBL" id="MFC5942388.1"/>
    </source>
</evidence>
<accession>A0ABW1HNZ0</accession>
<dbReference type="InterPro" id="IPR006311">
    <property type="entry name" value="TAT_signal"/>
</dbReference>
<feature type="chain" id="PRO_5046321519" description="Peptidase C14" evidence="1">
    <location>
        <begin position="48"/>
        <end position="740"/>
    </location>
</feature>
<name>A0ABW1HNZ0_9ACTN</name>
<proteinExistence type="predicted"/>
<dbReference type="EMBL" id="JBHSQQ010000061">
    <property type="protein sequence ID" value="MFC5942388.1"/>
    <property type="molecule type" value="Genomic_DNA"/>
</dbReference>
<protein>
    <recommendedName>
        <fullName evidence="4">Peptidase C14</fullName>
    </recommendedName>
</protein>
<sequence length="740" mass="78114">MHADNANPDGTPTHRLAPASRRAVLRASGLGGLALAGTALALSPATAAPAAAKPDGPPAPPTPLAPGLNGVLHVGTVAALLAVKPQTLRAGQVVHVDGYHAAGDGAARLLRWDAASTAPANGGTVLAPDGSRPGRWLQLHDGVVEFRHFGIFDAGTPADAALDAMVTDPTVHRIEAHSDLHFVQRHRFTRSDLVLDFGGHTMSTDGIADAGRDDPFAAVLFFRGKVTDEVRTHTLTEAVREGWDSFQVADSAAFAVGQWYAVEVNRLAGTWERELQKLVQVTQIVDGTHIRVNYKNGWELAAGRTLTWTRVEPVSRVHVRNLVFTGNGADQYTGSHPVAYEYAVHCDVADIDATGTFWPVIMRRWCTYFHTARCTLKNPTSVTWGGAGYLTQQIYCLYGHVEDCRTSNARHLNDWTASAYGYVTNCHGDGDDQGPFVTHGQYEHDLVYTGNSGLMTFANSGAAWGSAAKRITVRKHVCSWFVARVKVTDLTLEDVQVIRKAGLAGSGMLWVNADGVQLRGCSADDTLIISQQSTRSQRPNVIEGCSFTLATAGTDVVQANVTTPVHLVRTTIRGINGHTFSGTGRLHLTDVTLVGAPDAAPATVKSADLRVTGGTLTDTGIRLAGTSDQRITVGGGAVLSGTNSAGALLSRAAATGVVRWELGGYLSTTADAGTAHVAVDAGTNRYSAVGVQFSGGKLRLADGGFGAGSYLHHTGCVEEGVSRELPAAGPRVRDAGNLTV</sequence>
<evidence type="ECO:0000313" key="3">
    <source>
        <dbReference type="Proteomes" id="UP001596207"/>
    </source>
</evidence>
<gene>
    <name evidence="2" type="ORF">ACFPZ4_13005</name>
</gene>
<dbReference type="InterPro" id="IPR012334">
    <property type="entry name" value="Pectin_lyas_fold"/>
</dbReference>
<comment type="caution">
    <text evidence="2">The sequence shown here is derived from an EMBL/GenBank/DDBJ whole genome shotgun (WGS) entry which is preliminary data.</text>
</comment>
<dbReference type="RefSeq" id="WP_353898612.1">
    <property type="nucleotide sequence ID" value="NZ_CP158970.1"/>
</dbReference>
<dbReference type="PROSITE" id="PS51318">
    <property type="entry name" value="TAT"/>
    <property type="match status" value="1"/>
</dbReference>
<reference evidence="3" key="1">
    <citation type="journal article" date="2019" name="Int. J. Syst. Evol. Microbiol.">
        <title>The Global Catalogue of Microorganisms (GCM) 10K type strain sequencing project: providing services to taxonomists for standard genome sequencing and annotation.</title>
        <authorList>
            <consortium name="The Broad Institute Genomics Platform"/>
            <consortium name="The Broad Institute Genome Sequencing Center for Infectious Disease"/>
            <person name="Wu L."/>
            <person name="Ma J."/>
        </authorList>
    </citation>
    <scope>NUCLEOTIDE SEQUENCE [LARGE SCALE GENOMIC DNA]</scope>
    <source>
        <strain evidence="3">CGMCC 4.7173</strain>
    </source>
</reference>
<keyword evidence="1" id="KW-0732">Signal</keyword>
<dbReference type="Proteomes" id="UP001596207">
    <property type="component" value="Unassembled WGS sequence"/>
</dbReference>